<evidence type="ECO:0000259" key="2">
    <source>
        <dbReference type="Pfam" id="PF12580"/>
    </source>
</evidence>
<evidence type="ECO:0000313" key="4">
    <source>
        <dbReference type="Proteomes" id="UP000663868"/>
    </source>
</evidence>
<evidence type="ECO:0000256" key="1">
    <source>
        <dbReference type="SAM" id="Coils"/>
    </source>
</evidence>
<dbReference type="Pfam" id="PF12580">
    <property type="entry name" value="TPPII"/>
    <property type="match status" value="1"/>
</dbReference>
<sequence length="192" mass="22268">MTAGIDIFLVIVSPRKPSFISNVLFQLKASKNQVKCPYLHELFYDNEYEYTLWMCFDTNKQYLDAGDVLNDGDFIIRMNNGGTGLFLHIEHKVEKLPTPNFYHSLSALHTQKKKILASSNKLQWGHQVPVSMSTVPEDKLTDDQGKLYEELISEQQDLNNYVLLHLARLQQLENQLKQQQQSHLTNDKKDEK</sequence>
<dbReference type="EMBL" id="CAJOBB010001396">
    <property type="protein sequence ID" value="CAF3851157.1"/>
    <property type="molecule type" value="Genomic_DNA"/>
</dbReference>
<dbReference type="Proteomes" id="UP000663868">
    <property type="component" value="Unassembled WGS sequence"/>
</dbReference>
<name>A0A819ELE0_9BILA</name>
<accession>A0A819ELE0</accession>
<feature type="domain" description="Tripeptidyl peptidase II second Ig-like" evidence="2">
    <location>
        <begin position="28"/>
        <end position="141"/>
    </location>
</feature>
<organism evidence="3 4">
    <name type="scientific">Adineta steineri</name>
    <dbReference type="NCBI Taxonomy" id="433720"/>
    <lineage>
        <taxon>Eukaryota</taxon>
        <taxon>Metazoa</taxon>
        <taxon>Spiralia</taxon>
        <taxon>Gnathifera</taxon>
        <taxon>Rotifera</taxon>
        <taxon>Eurotatoria</taxon>
        <taxon>Bdelloidea</taxon>
        <taxon>Adinetida</taxon>
        <taxon>Adinetidae</taxon>
        <taxon>Adineta</taxon>
    </lineage>
</organism>
<protein>
    <recommendedName>
        <fullName evidence="2">Tripeptidyl peptidase II second Ig-like domain-containing protein</fullName>
    </recommendedName>
</protein>
<dbReference type="AlphaFoldDB" id="A0A819ELE0"/>
<feature type="coiled-coil region" evidence="1">
    <location>
        <begin position="162"/>
        <end position="189"/>
    </location>
</feature>
<proteinExistence type="predicted"/>
<comment type="caution">
    <text evidence="3">The sequence shown here is derived from an EMBL/GenBank/DDBJ whole genome shotgun (WGS) entry which is preliminary data.</text>
</comment>
<keyword evidence="1" id="KW-0175">Coiled coil</keyword>
<evidence type="ECO:0000313" key="3">
    <source>
        <dbReference type="EMBL" id="CAF3851157.1"/>
    </source>
</evidence>
<gene>
    <name evidence="3" type="ORF">KXQ929_LOCUS20107</name>
</gene>
<reference evidence="3" key="1">
    <citation type="submission" date="2021-02" db="EMBL/GenBank/DDBJ databases">
        <authorList>
            <person name="Nowell W R."/>
        </authorList>
    </citation>
    <scope>NUCLEOTIDE SEQUENCE</scope>
</reference>
<dbReference type="InterPro" id="IPR022229">
    <property type="entry name" value="TPPII_Ig-like-2"/>
</dbReference>